<dbReference type="AlphaFoldDB" id="A0A9Q0XJ91"/>
<feature type="compositionally biased region" description="Basic and acidic residues" evidence="1">
    <location>
        <begin position="82"/>
        <end position="93"/>
    </location>
</feature>
<gene>
    <name evidence="2" type="ORF">JRQ81_003130</name>
</gene>
<keyword evidence="3" id="KW-1185">Reference proteome</keyword>
<accession>A0A9Q0XJ91</accession>
<evidence type="ECO:0000313" key="2">
    <source>
        <dbReference type="EMBL" id="KAJ7316968.1"/>
    </source>
</evidence>
<feature type="compositionally biased region" description="Basic and acidic residues" evidence="1">
    <location>
        <begin position="115"/>
        <end position="130"/>
    </location>
</feature>
<dbReference type="EMBL" id="JAPFRF010000011">
    <property type="protein sequence ID" value="KAJ7316968.1"/>
    <property type="molecule type" value="Genomic_DNA"/>
</dbReference>
<evidence type="ECO:0000256" key="1">
    <source>
        <dbReference type="SAM" id="MobiDB-lite"/>
    </source>
</evidence>
<evidence type="ECO:0000313" key="3">
    <source>
        <dbReference type="Proteomes" id="UP001142489"/>
    </source>
</evidence>
<name>A0A9Q0XJ91_9SAUR</name>
<feature type="region of interest" description="Disordered" evidence="1">
    <location>
        <begin position="66"/>
        <end position="130"/>
    </location>
</feature>
<feature type="region of interest" description="Disordered" evidence="1">
    <location>
        <begin position="195"/>
        <end position="215"/>
    </location>
</feature>
<protein>
    <submittedName>
        <fullName evidence="2">Uncharacterized protein</fullName>
    </submittedName>
</protein>
<sequence length="245" mass="27103">MWLCGSMKTSSRQLVPLSKVPQHWLPTLPQMPKHQQIGSAKNTATKCSLEPHLSHTRFHPRLQRNQNAACHHRHSTPTTPHPGEETGGPDKPEMTAGKHTICRCYPPPQRPNTQEAKREEGRGRAASEHVDWPNSRAGAANHQAKESRAERASITTAVAAAAALAPSGPFICRQADGAPSRATSTAKAVARFGERLGRETLPRQHRDGKNEGRSSHFRFLREKPQEEANFYAAFPTSMFSPLWPP</sequence>
<organism evidence="2 3">
    <name type="scientific">Phrynocephalus forsythii</name>
    <dbReference type="NCBI Taxonomy" id="171643"/>
    <lineage>
        <taxon>Eukaryota</taxon>
        <taxon>Metazoa</taxon>
        <taxon>Chordata</taxon>
        <taxon>Craniata</taxon>
        <taxon>Vertebrata</taxon>
        <taxon>Euteleostomi</taxon>
        <taxon>Lepidosauria</taxon>
        <taxon>Squamata</taxon>
        <taxon>Bifurcata</taxon>
        <taxon>Unidentata</taxon>
        <taxon>Episquamata</taxon>
        <taxon>Toxicofera</taxon>
        <taxon>Iguania</taxon>
        <taxon>Acrodonta</taxon>
        <taxon>Agamidae</taxon>
        <taxon>Agaminae</taxon>
        <taxon>Phrynocephalus</taxon>
    </lineage>
</organism>
<comment type="caution">
    <text evidence="2">The sequence shown here is derived from an EMBL/GenBank/DDBJ whole genome shotgun (WGS) entry which is preliminary data.</text>
</comment>
<proteinExistence type="predicted"/>
<reference evidence="2" key="1">
    <citation type="journal article" date="2023" name="DNA Res.">
        <title>Chromosome-level genome assembly of Phrynocephalus forsythii using third-generation DNA sequencing and Hi-C analysis.</title>
        <authorList>
            <person name="Qi Y."/>
            <person name="Zhao W."/>
            <person name="Zhao Y."/>
            <person name="Niu C."/>
            <person name="Cao S."/>
            <person name="Zhang Y."/>
        </authorList>
    </citation>
    <scope>NUCLEOTIDE SEQUENCE</scope>
    <source>
        <tissue evidence="2">Muscle</tissue>
    </source>
</reference>
<dbReference type="Proteomes" id="UP001142489">
    <property type="component" value="Unassembled WGS sequence"/>
</dbReference>